<reference evidence="2" key="1">
    <citation type="submission" date="2015-03" db="EMBL/GenBank/DDBJ databases">
        <authorList>
            <person name="Nijsse Bart"/>
        </authorList>
    </citation>
    <scope>NUCLEOTIDE SEQUENCE [LARGE SCALE GENOMIC DNA]</scope>
</reference>
<evidence type="ECO:0000313" key="1">
    <source>
        <dbReference type="EMBL" id="CQR70450.1"/>
    </source>
</evidence>
<proteinExistence type="predicted"/>
<keyword evidence="2" id="KW-1185">Reference proteome</keyword>
<evidence type="ECO:0000313" key="2">
    <source>
        <dbReference type="Proteomes" id="UP000049855"/>
    </source>
</evidence>
<gene>
    <name evidence="1" type="ORF">SpAn4DRAFT_1419</name>
</gene>
<organism evidence="1 2">
    <name type="scientific">Sporomusa ovata</name>
    <dbReference type="NCBI Taxonomy" id="2378"/>
    <lineage>
        <taxon>Bacteria</taxon>
        <taxon>Bacillati</taxon>
        <taxon>Bacillota</taxon>
        <taxon>Negativicutes</taxon>
        <taxon>Selenomonadales</taxon>
        <taxon>Sporomusaceae</taxon>
        <taxon>Sporomusa</taxon>
    </lineage>
</organism>
<accession>A0A0U1KSP0</accession>
<dbReference type="Proteomes" id="UP000049855">
    <property type="component" value="Unassembled WGS sequence"/>
</dbReference>
<dbReference type="RefSeq" id="WP_051171605.1">
    <property type="nucleotide sequence ID" value="NZ_CTRP01000003.1"/>
</dbReference>
<dbReference type="EMBL" id="CTRP01000003">
    <property type="protein sequence ID" value="CQR70450.1"/>
    <property type="molecule type" value="Genomic_DNA"/>
</dbReference>
<name>A0A0U1KSP0_9FIRM</name>
<dbReference type="AlphaFoldDB" id="A0A0U1KSP0"/>
<evidence type="ECO:0008006" key="3">
    <source>
        <dbReference type="Google" id="ProtNLM"/>
    </source>
</evidence>
<sequence length="113" mass="13199">MAEVKKTVRELWQNYALLTQEIAKFISKRDWDLVSELLSQREKLQFIIEAAPEDGYKVTNEGQETLQSIRMQNQSIIVGLQRLYNNAQRNQQVSQAYEQVLDSYSGAFMDRHS</sequence>
<protein>
    <recommendedName>
        <fullName evidence="3">Flagellar protein FliT</fullName>
    </recommendedName>
</protein>